<dbReference type="RefSeq" id="WP_157540506.1">
    <property type="nucleotide sequence ID" value="NZ_WQLA01000002.1"/>
</dbReference>
<dbReference type="InterPro" id="IPR050194">
    <property type="entry name" value="Glycosyltransferase_grp1"/>
</dbReference>
<keyword evidence="1" id="KW-0808">Transferase</keyword>
<comment type="caution">
    <text evidence="1">The sequence shown here is derived from an EMBL/GenBank/DDBJ whole genome shotgun (WGS) entry which is preliminary data.</text>
</comment>
<organism evidence="1 2">
    <name type="scientific">Mucilaginibacter aquatilis</name>
    <dbReference type="NCBI Taxonomy" id="1517760"/>
    <lineage>
        <taxon>Bacteria</taxon>
        <taxon>Pseudomonadati</taxon>
        <taxon>Bacteroidota</taxon>
        <taxon>Sphingobacteriia</taxon>
        <taxon>Sphingobacteriales</taxon>
        <taxon>Sphingobacteriaceae</taxon>
        <taxon>Mucilaginibacter</taxon>
    </lineage>
</organism>
<dbReference type="Proteomes" id="UP000434850">
    <property type="component" value="Unassembled WGS sequence"/>
</dbReference>
<dbReference type="SUPFAM" id="SSF53756">
    <property type="entry name" value="UDP-Glycosyltransferase/glycogen phosphorylase"/>
    <property type="match status" value="1"/>
</dbReference>
<evidence type="ECO:0000313" key="1">
    <source>
        <dbReference type="EMBL" id="MVN90734.1"/>
    </source>
</evidence>
<evidence type="ECO:0000313" key="2">
    <source>
        <dbReference type="Proteomes" id="UP000434850"/>
    </source>
</evidence>
<dbReference type="EMBL" id="WQLA01000002">
    <property type="protein sequence ID" value="MVN90734.1"/>
    <property type="molecule type" value="Genomic_DNA"/>
</dbReference>
<dbReference type="Pfam" id="PF13692">
    <property type="entry name" value="Glyco_trans_1_4"/>
    <property type="match status" value="1"/>
</dbReference>
<dbReference type="PANTHER" id="PTHR45947">
    <property type="entry name" value="SULFOQUINOVOSYL TRANSFERASE SQD2"/>
    <property type="match status" value="1"/>
</dbReference>
<reference evidence="1 2" key="1">
    <citation type="submission" date="2019-12" db="EMBL/GenBank/DDBJ databases">
        <title>Mucilaginibacter sp. HME9299 genome sequencing and assembly.</title>
        <authorList>
            <person name="Kang H."/>
            <person name="Kim H."/>
            <person name="Joh K."/>
        </authorList>
    </citation>
    <scope>NUCLEOTIDE SEQUENCE [LARGE SCALE GENOMIC DNA]</scope>
    <source>
        <strain evidence="1 2">HME9299</strain>
    </source>
</reference>
<dbReference type="Gene3D" id="3.40.50.2000">
    <property type="entry name" value="Glycogen Phosphorylase B"/>
    <property type="match status" value="1"/>
</dbReference>
<name>A0A6I4IQ94_9SPHI</name>
<sequence>MSSGAIIKNKDIIIVGQQPWDVEIGSNCKNIALEFARHNRVLYVNSPLDRITLLKYKDSPNVKKRREVIKGKVNGLIHLQENLWNYYPDKMIESVNWIKNDSVYTFLNKINNKRFARSIQRAVKQLGFKDYILFNDNDMFRSYYLKELLKPAVSIYYSRDFMLAVDYWKLHGTTMEPALIAKSDLCVANSTYLADYCKQYNPNSFYVGQGCDLDTFTGYNQEKPAPKDILHIPKPVIGYVGALQSIRLDMEILRYVARQRPQWNIVLVGPEDGEFQKSDLHKVPNVHFLGAKNPDMLPAYISAFDVCLNPQIVNQVTIGNYPRKIDEYLAMAKPTVATRTEAMSAFDGYVYLADTKEDYVRLIDQALAENSVDKQNERVRFAGSHTWENNVAEIYKAIKKVLPKYA</sequence>
<dbReference type="PANTHER" id="PTHR45947:SF3">
    <property type="entry name" value="SULFOQUINOVOSYL TRANSFERASE SQD2"/>
    <property type="match status" value="1"/>
</dbReference>
<accession>A0A6I4IQ94</accession>
<dbReference type="AlphaFoldDB" id="A0A6I4IQ94"/>
<keyword evidence="2" id="KW-1185">Reference proteome</keyword>
<gene>
    <name evidence="1" type="ORF">GO816_06320</name>
</gene>
<dbReference type="GO" id="GO:0016757">
    <property type="term" value="F:glycosyltransferase activity"/>
    <property type="evidence" value="ECO:0007669"/>
    <property type="project" value="TreeGrafter"/>
</dbReference>
<protein>
    <submittedName>
        <fullName evidence="1">Glycosyltransferase</fullName>
    </submittedName>
</protein>
<dbReference type="OrthoDB" id="9816564at2"/>
<proteinExistence type="predicted"/>